<proteinExistence type="predicted"/>
<evidence type="ECO:0000313" key="3">
    <source>
        <dbReference type="Proteomes" id="UP000606494"/>
    </source>
</evidence>
<feature type="transmembrane region" description="Helical" evidence="1">
    <location>
        <begin position="7"/>
        <end position="25"/>
    </location>
</feature>
<protein>
    <submittedName>
        <fullName evidence="2">SRPBCC family protein</fullName>
    </submittedName>
</protein>
<dbReference type="Pfam" id="PF10604">
    <property type="entry name" value="Polyketide_cyc2"/>
    <property type="match status" value="1"/>
</dbReference>
<keyword evidence="3" id="KW-1185">Reference proteome</keyword>
<keyword evidence="1" id="KW-0812">Transmembrane</keyword>
<dbReference type="Gene3D" id="3.30.530.20">
    <property type="match status" value="1"/>
</dbReference>
<dbReference type="CDD" id="cd07818">
    <property type="entry name" value="SRPBCC_1"/>
    <property type="match status" value="1"/>
</dbReference>
<dbReference type="EMBL" id="JACNYK010000002">
    <property type="protein sequence ID" value="MBD1425830.1"/>
    <property type="molecule type" value="Genomic_DNA"/>
</dbReference>
<evidence type="ECO:0000256" key="1">
    <source>
        <dbReference type="SAM" id="Phobius"/>
    </source>
</evidence>
<dbReference type="InterPro" id="IPR019587">
    <property type="entry name" value="Polyketide_cyclase/dehydratase"/>
</dbReference>
<dbReference type="Proteomes" id="UP000606494">
    <property type="component" value="Unassembled WGS sequence"/>
</dbReference>
<dbReference type="RefSeq" id="WP_190308954.1">
    <property type="nucleotide sequence ID" value="NZ_JACNYK010000002.1"/>
</dbReference>
<sequence length="180" mass="21007">MKIVKKILIALAIIIAIPLIMALFIKKDYAVQREVIVDKPKQEVFDYIKYLKNQDNYSKWNKIDPHMKKSYKGTDGTVGFTARWESSKKDVGWGEQEIKKITEGERIDFELRFIKPFEAIEPAYMTTETINENQTKVVWGFSGHINYPMNFMLLFMDMEEMIGGDLETGLRDLKAILEQQ</sequence>
<keyword evidence="1" id="KW-1133">Transmembrane helix</keyword>
<gene>
    <name evidence="2" type="ORF">H8B17_09570</name>
</gene>
<dbReference type="InterPro" id="IPR023393">
    <property type="entry name" value="START-like_dom_sf"/>
</dbReference>
<comment type="caution">
    <text evidence="2">The sequence shown here is derived from an EMBL/GenBank/DDBJ whole genome shotgun (WGS) entry which is preliminary data.</text>
</comment>
<reference evidence="2 3" key="1">
    <citation type="submission" date="2020-08" db="EMBL/GenBank/DDBJ databases">
        <title>Sphingobacterium sp. DN00404 isolated from aquaculture water.</title>
        <authorList>
            <person name="Zhang M."/>
        </authorList>
    </citation>
    <scope>NUCLEOTIDE SEQUENCE [LARGE SCALE GENOMIC DNA]</scope>
    <source>
        <strain evidence="2 3">KCTC 32294</strain>
    </source>
</reference>
<keyword evidence="1" id="KW-0472">Membrane</keyword>
<organism evidence="2 3">
    <name type="scientific">Sphingobacterium arenae</name>
    <dbReference type="NCBI Taxonomy" id="1280598"/>
    <lineage>
        <taxon>Bacteria</taxon>
        <taxon>Pseudomonadati</taxon>
        <taxon>Bacteroidota</taxon>
        <taxon>Sphingobacteriia</taxon>
        <taxon>Sphingobacteriales</taxon>
        <taxon>Sphingobacteriaceae</taxon>
        <taxon>Sphingobacterium</taxon>
    </lineage>
</organism>
<accession>A0ABR7Y3F4</accession>
<name>A0ABR7Y3F4_9SPHI</name>
<dbReference type="SUPFAM" id="SSF55961">
    <property type="entry name" value="Bet v1-like"/>
    <property type="match status" value="1"/>
</dbReference>
<evidence type="ECO:0000313" key="2">
    <source>
        <dbReference type="EMBL" id="MBD1425830.1"/>
    </source>
</evidence>